<feature type="transmembrane region" description="Helical" evidence="6">
    <location>
        <begin position="46"/>
        <end position="64"/>
    </location>
</feature>
<feature type="domain" description="Major facilitator superfamily (MFS) profile" evidence="7">
    <location>
        <begin position="45"/>
        <end position="455"/>
    </location>
</feature>
<evidence type="ECO:0000256" key="6">
    <source>
        <dbReference type="SAM" id="Phobius"/>
    </source>
</evidence>
<dbReference type="SUPFAM" id="SSF103473">
    <property type="entry name" value="MFS general substrate transporter"/>
    <property type="match status" value="1"/>
</dbReference>
<gene>
    <name evidence="8" type="ORF">ACFPCY_07370</name>
</gene>
<sequence length="455" mass="46119">MTAGMEARPGGPASAPSGTASSGTASSGTASSGAAAPAGRQGQRGLMWALFGGNAAVFAVYLGIGQILLPTQVGNIDPGHKVTSLGVITGVGAAFATLLQPIGGALSDRTRSRFGRRAPWMLGGALATFAFLLLMGAANGLLLLGVGWVLAQGAANLVQAALTAIVPDRVPRERRGTASAMVGAGTTVATVAGGLIASRFVDRLGWGYATLGLVLVAAMAMMVTCTHDPRPDELPAPASSTAPNASADAAPGFREAARSFLSALAVPDFRWVFLGRALIILSYFSILGYLLYMLDDHITGVPSGMRHADAVVLLSTISAVVSIVSTMIGGPLSDRLDRRRAFVGVSGLGMAASLLIPLASPTWGAMIAYSVVNGLFFGVYMAVDTSLVTLVLPSEGDAGRDMAVLNIANAGPQIVSPFVAALVIGLLGGYSALYVVAAVLALFGAATVLPIKGVR</sequence>
<feature type="compositionally biased region" description="Low complexity" evidence="5">
    <location>
        <begin position="9"/>
        <end position="36"/>
    </location>
</feature>
<comment type="caution">
    <text evidence="8">The sequence shown here is derived from an EMBL/GenBank/DDBJ whole genome shotgun (WGS) entry which is preliminary data.</text>
</comment>
<feature type="transmembrane region" description="Helical" evidence="6">
    <location>
        <begin position="84"/>
        <end position="106"/>
    </location>
</feature>
<protein>
    <submittedName>
        <fullName evidence="8">MFS transporter</fullName>
    </submittedName>
</protein>
<dbReference type="PANTHER" id="PTHR23528:SF1">
    <property type="entry name" value="MAJOR FACILITATOR SUPERFAMILY (MFS) PROFILE DOMAIN-CONTAINING PROTEIN"/>
    <property type="match status" value="1"/>
</dbReference>
<dbReference type="InterPro" id="IPR036259">
    <property type="entry name" value="MFS_trans_sf"/>
</dbReference>
<evidence type="ECO:0000256" key="2">
    <source>
        <dbReference type="ARBA" id="ARBA00022692"/>
    </source>
</evidence>
<keyword evidence="3 6" id="KW-1133">Transmembrane helix</keyword>
<reference evidence="9" key="1">
    <citation type="journal article" date="2019" name="Int. J. Syst. Evol. Microbiol.">
        <title>The Global Catalogue of Microorganisms (GCM) 10K type strain sequencing project: providing services to taxonomists for standard genome sequencing and annotation.</title>
        <authorList>
            <consortium name="The Broad Institute Genomics Platform"/>
            <consortium name="The Broad Institute Genome Sequencing Center for Infectious Disease"/>
            <person name="Wu L."/>
            <person name="Ma J."/>
        </authorList>
    </citation>
    <scope>NUCLEOTIDE SEQUENCE [LARGE SCALE GENOMIC DNA]</scope>
    <source>
        <strain evidence="9">KLKA75</strain>
    </source>
</reference>
<dbReference type="Gene3D" id="1.20.1250.20">
    <property type="entry name" value="MFS general substrate transporter like domains"/>
    <property type="match status" value="1"/>
</dbReference>
<dbReference type="Pfam" id="PF07690">
    <property type="entry name" value="MFS_1"/>
    <property type="match status" value="1"/>
</dbReference>
<feature type="transmembrane region" description="Helical" evidence="6">
    <location>
        <begin position="118"/>
        <end position="135"/>
    </location>
</feature>
<feature type="transmembrane region" description="Helical" evidence="6">
    <location>
        <begin position="366"/>
        <end position="392"/>
    </location>
</feature>
<keyword evidence="4 6" id="KW-0472">Membrane</keyword>
<comment type="subcellular location">
    <subcellularLocation>
        <location evidence="1">Cell membrane</location>
        <topology evidence="1">Multi-pass membrane protein</topology>
    </subcellularLocation>
</comment>
<dbReference type="PROSITE" id="PS50850">
    <property type="entry name" value="MFS"/>
    <property type="match status" value="1"/>
</dbReference>
<feature type="transmembrane region" description="Helical" evidence="6">
    <location>
        <begin position="341"/>
        <end position="360"/>
    </location>
</feature>
<name>A0ABV9TT16_9ACTN</name>
<evidence type="ECO:0000256" key="1">
    <source>
        <dbReference type="ARBA" id="ARBA00004651"/>
    </source>
</evidence>
<dbReference type="EMBL" id="JBHSIT010000002">
    <property type="protein sequence ID" value="MFC4907134.1"/>
    <property type="molecule type" value="Genomic_DNA"/>
</dbReference>
<evidence type="ECO:0000259" key="7">
    <source>
        <dbReference type="PROSITE" id="PS50850"/>
    </source>
</evidence>
<evidence type="ECO:0000256" key="5">
    <source>
        <dbReference type="SAM" id="MobiDB-lite"/>
    </source>
</evidence>
<organism evidence="8 9">
    <name type="scientific">Actinomadura gamaensis</name>
    <dbReference type="NCBI Taxonomy" id="1763541"/>
    <lineage>
        <taxon>Bacteria</taxon>
        <taxon>Bacillati</taxon>
        <taxon>Actinomycetota</taxon>
        <taxon>Actinomycetes</taxon>
        <taxon>Streptosporangiales</taxon>
        <taxon>Thermomonosporaceae</taxon>
        <taxon>Actinomadura</taxon>
    </lineage>
</organism>
<dbReference type="InterPro" id="IPR020846">
    <property type="entry name" value="MFS_dom"/>
</dbReference>
<keyword evidence="9" id="KW-1185">Reference proteome</keyword>
<feature type="region of interest" description="Disordered" evidence="5">
    <location>
        <begin position="1"/>
        <end position="36"/>
    </location>
</feature>
<proteinExistence type="predicted"/>
<dbReference type="Proteomes" id="UP001595872">
    <property type="component" value="Unassembled WGS sequence"/>
</dbReference>
<keyword evidence="2 6" id="KW-0812">Transmembrane</keyword>
<feature type="transmembrane region" description="Helical" evidence="6">
    <location>
        <begin position="432"/>
        <end position="451"/>
    </location>
</feature>
<evidence type="ECO:0000313" key="9">
    <source>
        <dbReference type="Proteomes" id="UP001595872"/>
    </source>
</evidence>
<dbReference type="CDD" id="cd06174">
    <property type="entry name" value="MFS"/>
    <property type="match status" value="1"/>
</dbReference>
<evidence type="ECO:0000256" key="4">
    <source>
        <dbReference type="ARBA" id="ARBA00023136"/>
    </source>
</evidence>
<feature type="transmembrane region" description="Helical" evidence="6">
    <location>
        <begin position="178"/>
        <end position="200"/>
    </location>
</feature>
<feature type="transmembrane region" description="Helical" evidence="6">
    <location>
        <begin position="311"/>
        <end position="329"/>
    </location>
</feature>
<feature type="transmembrane region" description="Helical" evidence="6">
    <location>
        <begin position="206"/>
        <end position="225"/>
    </location>
</feature>
<feature type="transmembrane region" description="Helical" evidence="6">
    <location>
        <begin position="271"/>
        <end position="291"/>
    </location>
</feature>
<accession>A0ABV9TT16</accession>
<evidence type="ECO:0000256" key="3">
    <source>
        <dbReference type="ARBA" id="ARBA00022989"/>
    </source>
</evidence>
<dbReference type="InterPro" id="IPR011701">
    <property type="entry name" value="MFS"/>
</dbReference>
<dbReference type="RefSeq" id="WP_378252875.1">
    <property type="nucleotide sequence ID" value="NZ_JBHSIT010000002.1"/>
</dbReference>
<evidence type="ECO:0000313" key="8">
    <source>
        <dbReference type="EMBL" id="MFC4907134.1"/>
    </source>
</evidence>
<dbReference type="PANTHER" id="PTHR23528">
    <property type="match status" value="1"/>
</dbReference>